<keyword evidence="2" id="KW-1185">Reference proteome</keyword>
<name>A0AAD9FA35_DISEL</name>
<dbReference type="GO" id="GO:0016301">
    <property type="term" value="F:kinase activity"/>
    <property type="evidence" value="ECO:0007669"/>
    <property type="project" value="UniProtKB-KW"/>
</dbReference>
<evidence type="ECO:0000313" key="2">
    <source>
        <dbReference type="Proteomes" id="UP001228049"/>
    </source>
</evidence>
<proteinExistence type="predicted"/>
<protein>
    <submittedName>
        <fullName evidence="1">Phosphoglycerate kinase chloroplastic</fullName>
    </submittedName>
</protein>
<organism evidence="1 2">
    <name type="scientific">Dissostichus eleginoides</name>
    <name type="common">Patagonian toothfish</name>
    <name type="synonym">Dissostichus amissus</name>
    <dbReference type="NCBI Taxonomy" id="100907"/>
    <lineage>
        <taxon>Eukaryota</taxon>
        <taxon>Metazoa</taxon>
        <taxon>Chordata</taxon>
        <taxon>Craniata</taxon>
        <taxon>Vertebrata</taxon>
        <taxon>Euteleostomi</taxon>
        <taxon>Actinopterygii</taxon>
        <taxon>Neopterygii</taxon>
        <taxon>Teleostei</taxon>
        <taxon>Neoteleostei</taxon>
        <taxon>Acanthomorphata</taxon>
        <taxon>Eupercaria</taxon>
        <taxon>Perciformes</taxon>
        <taxon>Notothenioidei</taxon>
        <taxon>Nototheniidae</taxon>
        <taxon>Dissostichus</taxon>
    </lineage>
</organism>
<feature type="non-terminal residue" evidence="1">
    <location>
        <position position="1"/>
    </location>
</feature>
<gene>
    <name evidence="1" type="ORF">KUDE01_020229</name>
</gene>
<evidence type="ECO:0000313" key="1">
    <source>
        <dbReference type="EMBL" id="KAK1894772.1"/>
    </source>
</evidence>
<sequence length="87" mass="9643">MPLIAVLSKAQLLMSDIEKLLDWCGPTMQREASSVEEDGETLVIEGSRFESAVSREDLSRHLSDGYLSGFITQSQQEPCCRITDVPP</sequence>
<keyword evidence="1" id="KW-0418">Kinase</keyword>
<keyword evidence="1" id="KW-0808">Transferase</keyword>
<dbReference type="EMBL" id="JASDAP010000010">
    <property type="protein sequence ID" value="KAK1894772.1"/>
    <property type="molecule type" value="Genomic_DNA"/>
</dbReference>
<accession>A0AAD9FA35</accession>
<comment type="caution">
    <text evidence="1">The sequence shown here is derived from an EMBL/GenBank/DDBJ whole genome shotgun (WGS) entry which is preliminary data.</text>
</comment>
<dbReference type="Proteomes" id="UP001228049">
    <property type="component" value="Unassembled WGS sequence"/>
</dbReference>
<dbReference type="AlphaFoldDB" id="A0AAD9FA35"/>
<reference evidence="1" key="1">
    <citation type="submission" date="2023-04" db="EMBL/GenBank/DDBJ databases">
        <title>Chromosome-level genome of Chaenocephalus aceratus.</title>
        <authorList>
            <person name="Park H."/>
        </authorList>
    </citation>
    <scope>NUCLEOTIDE SEQUENCE</scope>
    <source>
        <strain evidence="1">DE</strain>
        <tissue evidence="1">Muscle</tissue>
    </source>
</reference>